<dbReference type="Pfam" id="PF00355">
    <property type="entry name" value="Rieske"/>
    <property type="match status" value="1"/>
</dbReference>
<dbReference type="GO" id="GO:0046872">
    <property type="term" value="F:metal ion binding"/>
    <property type="evidence" value="ECO:0007669"/>
    <property type="project" value="UniProtKB-KW"/>
</dbReference>
<keyword evidence="3" id="KW-0408">Iron</keyword>
<sequence>MSQTTAAPRRHVVAAVGEIPPGGRKLVEVAGRRVVVFNLDGEFFALGDRCPHQGGSLAAGCVTGHVSSPGPGEYSYSRRGEMVRCPWHYWEFDIRTGRSRFDPNRVRTRRYEARVEAGAALRDAVALPEGPYRAETFAVRVEDDYVVVDA</sequence>
<evidence type="ECO:0000259" key="5">
    <source>
        <dbReference type="PROSITE" id="PS51296"/>
    </source>
</evidence>
<dbReference type="SUPFAM" id="SSF50022">
    <property type="entry name" value="ISP domain"/>
    <property type="match status" value="1"/>
</dbReference>
<gene>
    <name evidence="6" type="ORF">AVDCRST_MAG08-3385</name>
</gene>
<dbReference type="PANTHER" id="PTHR21496">
    <property type="entry name" value="FERREDOXIN-RELATED"/>
    <property type="match status" value="1"/>
</dbReference>
<dbReference type="PANTHER" id="PTHR21496:SF23">
    <property type="entry name" value="3-PHENYLPROPIONATE_CINNAMIC ACID DIOXYGENASE FERREDOXIN SUBUNIT"/>
    <property type="match status" value="1"/>
</dbReference>
<reference evidence="6" key="1">
    <citation type="submission" date="2020-02" db="EMBL/GenBank/DDBJ databases">
        <authorList>
            <person name="Meier V. D."/>
        </authorList>
    </citation>
    <scope>NUCLEOTIDE SEQUENCE</scope>
    <source>
        <strain evidence="6">AVDCRST_MAG08</strain>
    </source>
</reference>
<keyword evidence="4" id="KW-0411">Iron-sulfur</keyword>
<evidence type="ECO:0000256" key="4">
    <source>
        <dbReference type="ARBA" id="ARBA00023014"/>
    </source>
</evidence>
<dbReference type="GO" id="GO:0051537">
    <property type="term" value="F:2 iron, 2 sulfur cluster binding"/>
    <property type="evidence" value="ECO:0007669"/>
    <property type="project" value="UniProtKB-KW"/>
</dbReference>
<accession>A0A6J4JC38</accession>
<dbReference type="Gene3D" id="2.102.10.10">
    <property type="entry name" value="Rieske [2Fe-2S] iron-sulphur domain"/>
    <property type="match status" value="1"/>
</dbReference>
<keyword evidence="2" id="KW-0479">Metal-binding</keyword>
<evidence type="ECO:0000313" key="6">
    <source>
        <dbReference type="EMBL" id="CAA9274933.1"/>
    </source>
</evidence>
<proteinExistence type="predicted"/>
<evidence type="ECO:0000256" key="3">
    <source>
        <dbReference type="ARBA" id="ARBA00023004"/>
    </source>
</evidence>
<name>A0A6J4JC38_9PROT</name>
<protein>
    <submittedName>
        <fullName evidence="6">Ferredoxin, 2Fe-2S</fullName>
    </submittedName>
</protein>
<organism evidence="6">
    <name type="scientific">uncultured Acetobacteraceae bacterium</name>
    <dbReference type="NCBI Taxonomy" id="169975"/>
    <lineage>
        <taxon>Bacteria</taxon>
        <taxon>Pseudomonadati</taxon>
        <taxon>Pseudomonadota</taxon>
        <taxon>Alphaproteobacteria</taxon>
        <taxon>Acetobacterales</taxon>
        <taxon>Acetobacteraceae</taxon>
        <taxon>environmental samples</taxon>
    </lineage>
</organism>
<dbReference type="InterPro" id="IPR036922">
    <property type="entry name" value="Rieske_2Fe-2S_sf"/>
</dbReference>
<evidence type="ECO:0000256" key="2">
    <source>
        <dbReference type="ARBA" id="ARBA00022723"/>
    </source>
</evidence>
<keyword evidence="1" id="KW-0001">2Fe-2S</keyword>
<dbReference type="AlphaFoldDB" id="A0A6J4JC38"/>
<feature type="domain" description="Rieske" evidence="5">
    <location>
        <begin position="11"/>
        <end position="122"/>
    </location>
</feature>
<dbReference type="EMBL" id="CADCTG010000253">
    <property type="protein sequence ID" value="CAA9274933.1"/>
    <property type="molecule type" value="Genomic_DNA"/>
</dbReference>
<evidence type="ECO:0000256" key="1">
    <source>
        <dbReference type="ARBA" id="ARBA00022714"/>
    </source>
</evidence>
<dbReference type="InterPro" id="IPR017941">
    <property type="entry name" value="Rieske_2Fe-2S"/>
</dbReference>
<dbReference type="PROSITE" id="PS51296">
    <property type="entry name" value="RIESKE"/>
    <property type="match status" value="1"/>
</dbReference>